<organism evidence="2">
    <name type="scientific">Fagus sylvatica</name>
    <name type="common">Beechnut</name>
    <dbReference type="NCBI Taxonomy" id="28930"/>
    <lineage>
        <taxon>Eukaryota</taxon>
        <taxon>Viridiplantae</taxon>
        <taxon>Streptophyta</taxon>
        <taxon>Embryophyta</taxon>
        <taxon>Tracheophyta</taxon>
        <taxon>Spermatophyta</taxon>
        <taxon>Magnoliopsida</taxon>
        <taxon>eudicotyledons</taxon>
        <taxon>Gunneridae</taxon>
        <taxon>Pentapetalae</taxon>
        <taxon>rosids</taxon>
        <taxon>fabids</taxon>
        <taxon>Fagales</taxon>
        <taxon>Fagaceae</taxon>
        <taxon>Fagus</taxon>
    </lineage>
</organism>
<reference evidence="2" key="1">
    <citation type="submission" date="2018-02" db="EMBL/GenBank/DDBJ databases">
        <authorList>
            <person name="Cohen D.B."/>
            <person name="Kent A.D."/>
        </authorList>
    </citation>
    <scope>NUCLEOTIDE SEQUENCE</scope>
</reference>
<gene>
    <name evidence="2" type="ORF">FSB_LOCUS26759</name>
</gene>
<evidence type="ECO:0000313" key="2">
    <source>
        <dbReference type="EMBL" id="SPC98877.1"/>
    </source>
</evidence>
<feature type="region of interest" description="Disordered" evidence="1">
    <location>
        <begin position="51"/>
        <end position="92"/>
    </location>
</feature>
<proteinExistence type="predicted"/>
<feature type="compositionally biased region" description="Basic and acidic residues" evidence="1">
    <location>
        <begin position="469"/>
        <end position="490"/>
    </location>
</feature>
<feature type="region of interest" description="Disordered" evidence="1">
    <location>
        <begin position="413"/>
        <end position="546"/>
    </location>
</feature>
<feature type="compositionally biased region" description="Polar residues" evidence="1">
    <location>
        <begin position="51"/>
        <end position="63"/>
    </location>
</feature>
<protein>
    <submittedName>
        <fullName evidence="2">Uncharacterized protein</fullName>
    </submittedName>
</protein>
<name>A0A2N9G898_FAGSY</name>
<feature type="region of interest" description="Disordered" evidence="1">
    <location>
        <begin position="169"/>
        <end position="189"/>
    </location>
</feature>
<feature type="compositionally biased region" description="Polar residues" evidence="1">
    <location>
        <begin position="413"/>
        <end position="446"/>
    </location>
</feature>
<dbReference type="AlphaFoldDB" id="A0A2N9G898"/>
<dbReference type="EMBL" id="OIVN01001913">
    <property type="protein sequence ID" value="SPC98877.1"/>
    <property type="molecule type" value="Genomic_DNA"/>
</dbReference>
<accession>A0A2N9G898</accession>
<feature type="compositionally biased region" description="Polar residues" evidence="1">
    <location>
        <begin position="71"/>
        <end position="92"/>
    </location>
</feature>
<sequence>MVAMFDIANALSRHGYGRWQAIVDDKELKIQEVICQELNLPIVNLPVPGQAASQAQNGTNTANAEAPGTQLRENGSGNDIATDLTQGTSDAGNQSRLYQDSSILYHFRDMQRRQVEFIKKRVLLLEKGLNAEYQKEYFHVGKADLVDTVAVRFGIRFLTVSCGASGGDMKSNEIASEEPENEPKVTNVPNHSSVEVDTQVTDQLPQVQTFSVCSYPIVFLPFHIAVDADAWIVNYLGAFRVSPTMTILFWTPKLQRIWGSCSKHFPQVSPTMTILFWTPKPRRILIIDNCTLAGMRGLSVIVVGKSGELSCSYVLVLMYGFYYWLMPLNLLGGDYYCACAATEEISTAVCDDDPDRSELARLYNEMCKVVEDNPQESVLTSLANQSVASVNLSKNLVPLETICEDINRILSPGQANPSAPEQITVNTEKQSQAEQIYVSGTRSPSTHQDDHNPASMVETEMTDMVTESEPQREGSKLTESDPDPAKEKTESPLNVQASTDPCPPHAEGTSLTDITGDDVEMEERKDGAASNGSTEKSEAGVIILDD</sequence>
<evidence type="ECO:0000256" key="1">
    <source>
        <dbReference type="SAM" id="MobiDB-lite"/>
    </source>
</evidence>